<protein>
    <recommendedName>
        <fullName evidence="4">Flagellar hook-associated protein 1</fullName>
    </recommendedName>
</protein>
<comment type="similarity">
    <text evidence="3">Belongs to the flagella basal body rod proteins family.</text>
</comment>
<proteinExistence type="inferred from homology"/>
<dbReference type="InterPro" id="IPR002371">
    <property type="entry name" value="FlgK"/>
</dbReference>
<organism evidence="11 12">
    <name type="scientific">Parachitinimonas caeni</name>
    <dbReference type="NCBI Taxonomy" id="3031301"/>
    <lineage>
        <taxon>Bacteria</taxon>
        <taxon>Pseudomonadati</taxon>
        <taxon>Pseudomonadota</taxon>
        <taxon>Betaproteobacteria</taxon>
        <taxon>Neisseriales</taxon>
        <taxon>Chitinibacteraceae</taxon>
        <taxon>Parachitinimonas</taxon>
    </lineage>
</organism>
<feature type="domain" description="Flagellar basal-body/hook protein C-terminal" evidence="8">
    <location>
        <begin position="854"/>
        <end position="891"/>
    </location>
</feature>
<evidence type="ECO:0000256" key="5">
    <source>
        <dbReference type="ARBA" id="ARBA00022525"/>
    </source>
</evidence>
<evidence type="ECO:0000256" key="2">
    <source>
        <dbReference type="ARBA" id="ARBA00004613"/>
    </source>
</evidence>
<dbReference type="PANTHER" id="PTHR30033:SF1">
    <property type="entry name" value="FLAGELLAR HOOK-ASSOCIATED PROTEIN 1"/>
    <property type="match status" value="1"/>
</dbReference>
<keyword evidence="11" id="KW-0282">Flagellum</keyword>
<dbReference type="InterPro" id="IPR053927">
    <property type="entry name" value="FlgK_helical"/>
</dbReference>
<keyword evidence="12" id="KW-1185">Reference proteome</keyword>
<reference evidence="11" key="1">
    <citation type="submission" date="2023-03" db="EMBL/GenBank/DDBJ databases">
        <title>Chitinimonas shenzhenensis gen. nov., sp. nov., a novel member of family Burkholderiaceae isolated from activated sludge collected in Shen Zhen, China.</title>
        <authorList>
            <person name="Wang X."/>
        </authorList>
    </citation>
    <scope>NUCLEOTIDE SEQUENCE</scope>
    <source>
        <strain evidence="11">DQS-5</strain>
    </source>
</reference>
<dbReference type="Pfam" id="PF21158">
    <property type="entry name" value="flgK_1st_1"/>
    <property type="match status" value="3"/>
</dbReference>
<sequence length="894" mass="94430">MGNSIYGIAVSGLSAAQIGLTVTGHNIANASTPGYSRQVIRQSASSPQPTGGGFVGRGAQIDTIKRNFSEFTTRQVQGAQAQASYLEGYLNHIKDLDNLLADPSAGLTPALQDFFRGVQTAANNPASVPARQSLLGLSESLIARFQTLSGRVNQIVADVNLEITSTVSNINAITSQIADLNDDIVIAAGTAGGQPPNDLLDKRDQLVKELNQYIKSSVVKQSDGSYNIFVGNGQNLVVGNQAFTLGAVPAKDDPQRIDVAYQQYGIVAEISSKMLTGGTLGGILEFRESVLDLSRNSLGRVALALAQTFNDQHRQGQDLNGIGGTNFFKFPLADVQDQHIGSGDGRVSADIADNTVVNSAYTLAFDGTNYNLTRTSDGLALTLSQQQMTDGVTAMGIRLRLNPGTWTAGDTVNLSYVGFTADIIDQSRFIDSDFSLAYDGTNYTLTRLSDGRTTTFDQTQFSAGAASFGIRITPDAATTWTAGDVRRISFPPAASKIAANRENRGNADMAVAITNVGALTTSDYEFSFEGPDYRVTRKSDNTIFNISASDFAKGPVTVDGLQFRQVAGTLLPGDRFLIQPTKQFAENLSIAIKDPSLVAAATPIRANSSNLSIQVSANPANTGGGTITGITQWIEAKTGVNANPVEVIFTNPADHFDVKDTVTGATLQSNVAFTAPQTLTVNGYSVTLDGGPNPGDRFRITPRANTGNASVTSGTVTGAPVNQNLKQPVSIIFNNPPTSFNVTGLGTNNPINVPYVSGSDISFNGWSIKISGQPGAGDVFTVGPNTAGVADNRNMLKLGELQTKNILAGGTTTYQGSYSKLVSDVGVKANEVNINYSAQTELLKQAETSQQGVSGVNLDEEAANLLIYQQAYLAASRTVQIAQKAFEEVLNIGR</sequence>
<feature type="domain" description="Flagellar hook-associated protein FlgK helical" evidence="10">
    <location>
        <begin position="94"/>
        <end position="328"/>
    </location>
</feature>
<name>A0ABT7DUJ4_9NEIS</name>
<dbReference type="PANTHER" id="PTHR30033">
    <property type="entry name" value="FLAGELLAR HOOK-ASSOCIATED PROTEIN 1"/>
    <property type="match status" value="1"/>
</dbReference>
<evidence type="ECO:0000256" key="3">
    <source>
        <dbReference type="ARBA" id="ARBA00009677"/>
    </source>
</evidence>
<evidence type="ECO:0000256" key="4">
    <source>
        <dbReference type="ARBA" id="ARBA00016244"/>
    </source>
</evidence>
<evidence type="ECO:0000259" key="7">
    <source>
        <dbReference type="Pfam" id="PF00460"/>
    </source>
</evidence>
<gene>
    <name evidence="11" type="primary">flgK</name>
    <name evidence="11" type="ORF">PZA18_06660</name>
</gene>
<accession>A0ABT7DUJ4</accession>
<dbReference type="Pfam" id="PF00460">
    <property type="entry name" value="Flg_bb_rod"/>
    <property type="match status" value="1"/>
</dbReference>
<evidence type="ECO:0000259" key="8">
    <source>
        <dbReference type="Pfam" id="PF06429"/>
    </source>
</evidence>
<dbReference type="Pfam" id="PF22638">
    <property type="entry name" value="FlgK_D1"/>
    <property type="match status" value="1"/>
</dbReference>
<dbReference type="Proteomes" id="UP001172778">
    <property type="component" value="Unassembled WGS sequence"/>
</dbReference>
<evidence type="ECO:0000259" key="9">
    <source>
        <dbReference type="Pfam" id="PF21158"/>
    </source>
</evidence>
<dbReference type="RefSeq" id="WP_284100034.1">
    <property type="nucleotide sequence ID" value="NZ_JARRAF010000006.1"/>
</dbReference>
<feature type="domain" description="Flagellar hook-associated protein 1 D2-like" evidence="9">
    <location>
        <begin position="417"/>
        <end position="477"/>
    </location>
</feature>
<evidence type="ECO:0000259" key="10">
    <source>
        <dbReference type="Pfam" id="PF22638"/>
    </source>
</evidence>
<feature type="domain" description="Flagellar hook-associated protein 1 D2-like" evidence="9">
    <location>
        <begin position="499"/>
        <end position="580"/>
    </location>
</feature>
<feature type="domain" description="Flagellar basal body rod protein N-terminal" evidence="7">
    <location>
        <begin position="8"/>
        <end position="35"/>
    </location>
</feature>
<feature type="domain" description="Flagellar hook-associated protein 1 D2-like" evidence="9">
    <location>
        <begin position="346"/>
        <end position="410"/>
    </location>
</feature>
<evidence type="ECO:0000313" key="11">
    <source>
        <dbReference type="EMBL" id="MDK2123727.1"/>
    </source>
</evidence>
<evidence type="ECO:0000313" key="12">
    <source>
        <dbReference type="Proteomes" id="UP001172778"/>
    </source>
</evidence>
<dbReference type="NCBIfam" id="TIGR02492">
    <property type="entry name" value="flgK_ends"/>
    <property type="match status" value="1"/>
</dbReference>
<evidence type="ECO:0000256" key="6">
    <source>
        <dbReference type="ARBA" id="ARBA00023143"/>
    </source>
</evidence>
<dbReference type="InterPro" id="IPR010930">
    <property type="entry name" value="Flg_bb/hook_C_dom"/>
</dbReference>
<dbReference type="Pfam" id="PF06429">
    <property type="entry name" value="Flg_bbr_C"/>
    <property type="match status" value="1"/>
</dbReference>
<keyword evidence="5" id="KW-0964">Secreted</keyword>
<dbReference type="InterPro" id="IPR049119">
    <property type="entry name" value="FlgK_D2-like"/>
</dbReference>
<keyword evidence="6" id="KW-0975">Bacterial flagellum</keyword>
<comment type="subcellular location">
    <subcellularLocation>
        <location evidence="1">Bacterial flagellum</location>
    </subcellularLocation>
    <subcellularLocation>
        <location evidence="2">Secreted</location>
    </subcellularLocation>
</comment>
<keyword evidence="11" id="KW-0966">Cell projection</keyword>
<dbReference type="EMBL" id="JARRAF010000006">
    <property type="protein sequence ID" value="MDK2123727.1"/>
    <property type="molecule type" value="Genomic_DNA"/>
</dbReference>
<comment type="caution">
    <text evidence="11">The sequence shown here is derived from an EMBL/GenBank/DDBJ whole genome shotgun (WGS) entry which is preliminary data.</text>
</comment>
<dbReference type="SUPFAM" id="SSF64518">
    <property type="entry name" value="Phase 1 flagellin"/>
    <property type="match status" value="2"/>
</dbReference>
<dbReference type="PRINTS" id="PR01005">
    <property type="entry name" value="FLGHOOKAP1"/>
</dbReference>
<keyword evidence="11" id="KW-0969">Cilium</keyword>
<evidence type="ECO:0000256" key="1">
    <source>
        <dbReference type="ARBA" id="ARBA00004365"/>
    </source>
</evidence>
<dbReference type="InterPro" id="IPR001444">
    <property type="entry name" value="Flag_bb_rod_N"/>
</dbReference>